<keyword evidence="2" id="KW-1185">Reference proteome</keyword>
<dbReference type="AlphaFoldDB" id="A0A363NUY6"/>
<protein>
    <submittedName>
        <fullName evidence="1">Uncharacterized protein</fullName>
    </submittedName>
</protein>
<dbReference type="Proteomes" id="UP000250831">
    <property type="component" value="Unassembled WGS sequence"/>
</dbReference>
<dbReference type="RefSeq" id="WP_108634387.1">
    <property type="nucleotide sequence ID" value="NZ_QCXX01000003.1"/>
</dbReference>
<evidence type="ECO:0000313" key="2">
    <source>
        <dbReference type="Proteomes" id="UP000250831"/>
    </source>
</evidence>
<evidence type="ECO:0000313" key="1">
    <source>
        <dbReference type="EMBL" id="PUV24461.1"/>
    </source>
</evidence>
<gene>
    <name evidence="1" type="ORF">DCO56_14040</name>
</gene>
<reference evidence="1 2" key="1">
    <citation type="submission" date="2018-04" db="EMBL/GenBank/DDBJ databases">
        <title>Sphingobacterium sp. M46 Genome.</title>
        <authorList>
            <person name="Cheng J."/>
            <person name="Li Y."/>
        </authorList>
    </citation>
    <scope>NUCLEOTIDE SEQUENCE [LARGE SCALE GENOMIC DNA]</scope>
    <source>
        <strain evidence="1 2">M46</strain>
    </source>
</reference>
<proteinExistence type="predicted"/>
<name>A0A363NUY6_9SPHI</name>
<organism evidence="1 2">
    <name type="scientific">Sphingobacterium athyrii</name>
    <dbReference type="NCBI Taxonomy" id="2152717"/>
    <lineage>
        <taxon>Bacteria</taxon>
        <taxon>Pseudomonadati</taxon>
        <taxon>Bacteroidota</taxon>
        <taxon>Sphingobacteriia</taxon>
        <taxon>Sphingobacteriales</taxon>
        <taxon>Sphingobacteriaceae</taxon>
        <taxon>Sphingobacterium</taxon>
    </lineage>
</organism>
<sequence length="73" mass="8409">MAQLLSLKDEGIYAISPETSFEQKIKIAGSFTHFVRGLGTAFNAKREKEHKEFLELSENEFNLDSIIFWKNTI</sequence>
<accession>A0A363NUY6</accession>
<dbReference type="OrthoDB" id="2990718at2"/>
<comment type="caution">
    <text evidence="1">The sequence shown here is derived from an EMBL/GenBank/DDBJ whole genome shotgun (WGS) entry which is preliminary data.</text>
</comment>
<dbReference type="EMBL" id="QCXX01000003">
    <property type="protein sequence ID" value="PUV24461.1"/>
    <property type="molecule type" value="Genomic_DNA"/>
</dbReference>